<dbReference type="SUPFAM" id="SSF49842">
    <property type="entry name" value="TNF-like"/>
    <property type="match status" value="1"/>
</dbReference>
<comment type="caution">
    <text evidence="3">The sequence shown here is derived from an EMBL/GenBank/DDBJ whole genome shotgun (WGS) entry which is preliminary data.</text>
</comment>
<sequence>MGFSWVFAVIIPYVFLVCDGFLLDDRNKPATTSRSLLTDENYNALFNLIVHERQSRAKLEQQLARIERELTATQQGVTDIYHTSTDNNNTLENQAKIWNEIRSECNHLNTENDLLKLKVDSIEKKHTVLENYTKVLEHEVASLQQLKGVKDLQTVMNVRNETKVLREELKLTNNSLNSLRSEAEARKQDFVALLNKADSTERNLEITVKALHNNMNNVSETQHQTKLEIKRMENDMQMYQNRTFKNLQENLGLEIHNMSNRAAFTACAKDQTYSTATSILFPDVQTRFGVSNSALSVFGGSGKYTCGEDGLYLISGFFMTDATGYVYLNFYKNSIIFERIYFSVTTGHSYQTSTTVILQYLNKNDTLHLQPYSTMRVFGSSYSCISFLQLTN</sequence>
<gene>
    <name evidence="3" type="ORF">MEDL_39507</name>
</gene>
<keyword evidence="4" id="KW-1185">Reference proteome</keyword>
<reference evidence="3" key="1">
    <citation type="submission" date="2021-03" db="EMBL/GenBank/DDBJ databases">
        <authorList>
            <person name="Bekaert M."/>
        </authorList>
    </citation>
    <scope>NUCLEOTIDE SEQUENCE</scope>
</reference>
<name>A0A8S3SYX3_MYTED</name>
<evidence type="ECO:0000256" key="2">
    <source>
        <dbReference type="SAM" id="SignalP"/>
    </source>
</evidence>
<dbReference type="Proteomes" id="UP000683360">
    <property type="component" value="Unassembled WGS sequence"/>
</dbReference>
<dbReference type="AlphaFoldDB" id="A0A8S3SYX3"/>
<dbReference type="EMBL" id="CAJPWZ010001900">
    <property type="protein sequence ID" value="CAG2226377.1"/>
    <property type="molecule type" value="Genomic_DNA"/>
</dbReference>
<feature type="coiled-coil region" evidence="1">
    <location>
        <begin position="49"/>
        <end position="76"/>
    </location>
</feature>
<dbReference type="Gene3D" id="2.60.120.40">
    <property type="match status" value="1"/>
</dbReference>
<feature type="coiled-coil region" evidence="1">
    <location>
        <begin position="215"/>
        <end position="242"/>
    </location>
</feature>
<feature type="signal peptide" evidence="2">
    <location>
        <begin position="1"/>
        <end position="20"/>
    </location>
</feature>
<keyword evidence="1" id="KW-0175">Coiled coil</keyword>
<dbReference type="OrthoDB" id="6129400at2759"/>
<proteinExistence type="predicted"/>
<evidence type="ECO:0008006" key="5">
    <source>
        <dbReference type="Google" id="ProtNLM"/>
    </source>
</evidence>
<dbReference type="InterPro" id="IPR008983">
    <property type="entry name" value="Tumour_necrosis_fac-like_dom"/>
</dbReference>
<accession>A0A8S3SYX3</accession>
<keyword evidence="2" id="KW-0732">Signal</keyword>
<protein>
    <recommendedName>
        <fullName evidence="5">C1q domain-containing protein</fullName>
    </recommendedName>
</protein>
<evidence type="ECO:0000256" key="1">
    <source>
        <dbReference type="SAM" id="Coils"/>
    </source>
</evidence>
<evidence type="ECO:0000313" key="4">
    <source>
        <dbReference type="Proteomes" id="UP000683360"/>
    </source>
</evidence>
<feature type="chain" id="PRO_5035794217" description="C1q domain-containing protein" evidence="2">
    <location>
        <begin position="21"/>
        <end position="392"/>
    </location>
</feature>
<organism evidence="3 4">
    <name type="scientific">Mytilus edulis</name>
    <name type="common">Blue mussel</name>
    <dbReference type="NCBI Taxonomy" id="6550"/>
    <lineage>
        <taxon>Eukaryota</taxon>
        <taxon>Metazoa</taxon>
        <taxon>Spiralia</taxon>
        <taxon>Lophotrochozoa</taxon>
        <taxon>Mollusca</taxon>
        <taxon>Bivalvia</taxon>
        <taxon>Autobranchia</taxon>
        <taxon>Pteriomorphia</taxon>
        <taxon>Mytilida</taxon>
        <taxon>Mytiloidea</taxon>
        <taxon>Mytilidae</taxon>
        <taxon>Mytilinae</taxon>
        <taxon>Mytilus</taxon>
    </lineage>
</organism>
<evidence type="ECO:0000313" key="3">
    <source>
        <dbReference type="EMBL" id="CAG2226377.1"/>
    </source>
</evidence>